<gene>
    <name evidence="1" type="ORF">TSUD_113230</name>
</gene>
<dbReference type="Proteomes" id="UP000242715">
    <property type="component" value="Unassembled WGS sequence"/>
</dbReference>
<accession>A0A2Z6LG25</accession>
<keyword evidence="2" id="KW-1185">Reference proteome</keyword>
<name>A0A2Z6LG25_TRISU</name>
<dbReference type="AlphaFoldDB" id="A0A2Z6LG25"/>
<evidence type="ECO:0000313" key="1">
    <source>
        <dbReference type="EMBL" id="GAU11030.1"/>
    </source>
</evidence>
<reference evidence="2" key="1">
    <citation type="journal article" date="2017" name="Front. Plant Sci.">
        <title>Climate Clever Clovers: New Paradigm to Reduce the Environmental Footprint of Ruminants by Breeding Low Methanogenic Forages Utilizing Haplotype Variation.</title>
        <authorList>
            <person name="Kaur P."/>
            <person name="Appels R."/>
            <person name="Bayer P.E."/>
            <person name="Keeble-Gagnere G."/>
            <person name="Wang J."/>
            <person name="Hirakawa H."/>
            <person name="Shirasawa K."/>
            <person name="Vercoe P."/>
            <person name="Stefanova K."/>
            <person name="Durmic Z."/>
            <person name="Nichols P."/>
            <person name="Revell C."/>
            <person name="Isobe S.N."/>
            <person name="Edwards D."/>
            <person name="Erskine W."/>
        </authorList>
    </citation>
    <scope>NUCLEOTIDE SEQUENCE [LARGE SCALE GENOMIC DNA]</scope>
    <source>
        <strain evidence="2">cv. Daliak</strain>
    </source>
</reference>
<organism evidence="1 2">
    <name type="scientific">Trifolium subterraneum</name>
    <name type="common">Subterranean clover</name>
    <dbReference type="NCBI Taxonomy" id="3900"/>
    <lineage>
        <taxon>Eukaryota</taxon>
        <taxon>Viridiplantae</taxon>
        <taxon>Streptophyta</taxon>
        <taxon>Embryophyta</taxon>
        <taxon>Tracheophyta</taxon>
        <taxon>Spermatophyta</taxon>
        <taxon>Magnoliopsida</taxon>
        <taxon>eudicotyledons</taxon>
        <taxon>Gunneridae</taxon>
        <taxon>Pentapetalae</taxon>
        <taxon>rosids</taxon>
        <taxon>fabids</taxon>
        <taxon>Fabales</taxon>
        <taxon>Fabaceae</taxon>
        <taxon>Papilionoideae</taxon>
        <taxon>50 kb inversion clade</taxon>
        <taxon>NPAAA clade</taxon>
        <taxon>Hologalegina</taxon>
        <taxon>IRL clade</taxon>
        <taxon>Trifolieae</taxon>
        <taxon>Trifolium</taxon>
    </lineage>
</organism>
<evidence type="ECO:0000313" key="2">
    <source>
        <dbReference type="Proteomes" id="UP000242715"/>
    </source>
</evidence>
<dbReference type="EMBL" id="DF973112">
    <property type="protein sequence ID" value="GAU11030.1"/>
    <property type="molecule type" value="Genomic_DNA"/>
</dbReference>
<sequence>MAKYPAVYYNTVVALAWDWECCLSHWCINSWDWEYYLSHSCMNSWDWECSSVCKNHWCDNCKENQLKCKYAI</sequence>
<proteinExistence type="predicted"/>
<protein>
    <submittedName>
        <fullName evidence="1">Uncharacterized protein</fullName>
    </submittedName>
</protein>